<dbReference type="InParanoid" id="A0A061GAN7"/>
<dbReference type="Gramene" id="EOY26955">
    <property type="protein sequence ID" value="EOY26955"/>
    <property type="gene ID" value="TCM_028909"/>
</dbReference>
<dbReference type="HOGENOM" id="CLU_2350911_0_0_1"/>
<evidence type="ECO:0000313" key="2">
    <source>
        <dbReference type="Proteomes" id="UP000026915"/>
    </source>
</evidence>
<reference evidence="1 2" key="1">
    <citation type="journal article" date="2013" name="Genome Biol.">
        <title>The genome sequence of the most widely cultivated cacao type and its use to identify candidate genes regulating pod color.</title>
        <authorList>
            <person name="Motamayor J.C."/>
            <person name="Mockaitis K."/>
            <person name="Schmutz J."/>
            <person name="Haiminen N."/>
            <person name="Iii D.L."/>
            <person name="Cornejo O."/>
            <person name="Findley S.D."/>
            <person name="Zheng P."/>
            <person name="Utro F."/>
            <person name="Royaert S."/>
            <person name="Saski C."/>
            <person name="Jenkins J."/>
            <person name="Podicheti R."/>
            <person name="Zhao M."/>
            <person name="Scheffler B.E."/>
            <person name="Stack J.C."/>
            <person name="Feltus F.A."/>
            <person name="Mustiga G.M."/>
            <person name="Amores F."/>
            <person name="Phillips W."/>
            <person name="Marelli J.P."/>
            <person name="May G.D."/>
            <person name="Shapiro H."/>
            <person name="Ma J."/>
            <person name="Bustamante C.D."/>
            <person name="Schnell R.J."/>
            <person name="Main D."/>
            <person name="Gilbert D."/>
            <person name="Parida L."/>
            <person name="Kuhn D.N."/>
        </authorList>
    </citation>
    <scope>NUCLEOTIDE SEQUENCE [LARGE SCALE GENOMIC DNA]</scope>
    <source>
        <strain evidence="2">cv. Matina 1-6</strain>
    </source>
</reference>
<proteinExistence type="predicted"/>
<dbReference type="Proteomes" id="UP000026915">
    <property type="component" value="Chromosome 6"/>
</dbReference>
<keyword evidence="2" id="KW-1185">Reference proteome</keyword>
<dbReference type="EMBL" id="CM001884">
    <property type="protein sequence ID" value="EOY26955.1"/>
    <property type="molecule type" value="Genomic_DNA"/>
</dbReference>
<name>A0A061GAN7_THECC</name>
<gene>
    <name evidence="1" type="ORF">TCM_028909</name>
</gene>
<accession>A0A061GAN7</accession>
<organism evidence="1 2">
    <name type="scientific">Theobroma cacao</name>
    <name type="common">Cacao</name>
    <name type="synonym">Cocoa</name>
    <dbReference type="NCBI Taxonomy" id="3641"/>
    <lineage>
        <taxon>Eukaryota</taxon>
        <taxon>Viridiplantae</taxon>
        <taxon>Streptophyta</taxon>
        <taxon>Embryophyta</taxon>
        <taxon>Tracheophyta</taxon>
        <taxon>Spermatophyta</taxon>
        <taxon>Magnoliopsida</taxon>
        <taxon>eudicotyledons</taxon>
        <taxon>Gunneridae</taxon>
        <taxon>Pentapetalae</taxon>
        <taxon>rosids</taxon>
        <taxon>malvids</taxon>
        <taxon>Malvales</taxon>
        <taxon>Malvaceae</taxon>
        <taxon>Byttnerioideae</taxon>
        <taxon>Theobroma</taxon>
    </lineage>
</organism>
<protein>
    <submittedName>
        <fullName evidence="1">Uncharacterized protein</fullName>
    </submittedName>
</protein>
<dbReference type="AlphaFoldDB" id="A0A061GAN7"/>
<evidence type="ECO:0000313" key="1">
    <source>
        <dbReference type="EMBL" id="EOY26955.1"/>
    </source>
</evidence>
<sequence>MIVERFNGGLKHNCPSSPFDINFAGNSFEQSALVFALRRYTLSLPTPLPYMKSSRQKAKKKETEKNINMTDAQRLPAKVACLFIEGQLGFQLQNPDL</sequence>